<accession>A0ABY7PM16</accession>
<evidence type="ECO:0000313" key="2">
    <source>
        <dbReference type="EMBL" id="WBO83055.1"/>
    </source>
</evidence>
<reference evidence="2 3" key="1">
    <citation type="journal article" date="2011" name="Int. J. Syst. Evol. Microbiol.">
        <title>Hymenobacter yonginensis sp. nov., isolated from a mesotrophic artificial lake.</title>
        <authorList>
            <person name="Joung Y."/>
            <person name="Cho S.H."/>
            <person name="Kim H."/>
            <person name="Kim S.B."/>
            <person name="Joh K."/>
        </authorList>
    </citation>
    <scope>NUCLEOTIDE SEQUENCE [LARGE SCALE GENOMIC DNA]</scope>
    <source>
        <strain evidence="2 3">KCTC 22745</strain>
    </source>
</reference>
<feature type="chain" id="PRO_5047234330" description="Lipoprotein" evidence="1">
    <location>
        <begin position="20"/>
        <end position="180"/>
    </location>
</feature>
<dbReference type="EMBL" id="CP115396">
    <property type="protein sequence ID" value="WBO83055.1"/>
    <property type="molecule type" value="Genomic_DNA"/>
</dbReference>
<organism evidence="2 3">
    <name type="scientific">Hymenobacter yonginensis</name>
    <dbReference type="NCBI Taxonomy" id="748197"/>
    <lineage>
        <taxon>Bacteria</taxon>
        <taxon>Pseudomonadati</taxon>
        <taxon>Bacteroidota</taxon>
        <taxon>Cytophagia</taxon>
        <taxon>Cytophagales</taxon>
        <taxon>Hymenobacteraceae</taxon>
        <taxon>Hymenobacter</taxon>
    </lineage>
</organism>
<evidence type="ECO:0008006" key="4">
    <source>
        <dbReference type="Google" id="ProtNLM"/>
    </source>
</evidence>
<name>A0ABY7PM16_9BACT</name>
<keyword evidence="1" id="KW-0732">Signal</keyword>
<dbReference type="Proteomes" id="UP001211872">
    <property type="component" value="Chromosome"/>
</dbReference>
<protein>
    <recommendedName>
        <fullName evidence="4">Lipoprotein</fullName>
    </recommendedName>
</protein>
<dbReference type="RefSeq" id="WP_270125417.1">
    <property type="nucleotide sequence ID" value="NZ_CP115396.1"/>
</dbReference>
<keyword evidence="3" id="KW-1185">Reference proteome</keyword>
<evidence type="ECO:0000313" key="3">
    <source>
        <dbReference type="Proteomes" id="UP001211872"/>
    </source>
</evidence>
<proteinExistence type="predicted"/>
<dbReference type="PROSITE" id="PS51257">
    <property type="entry name" value="PROKAR_LIPOPROTEIN"/>
    <property type="match status" value="1"/>
</dbReference>
<gene>
    <name evidence="2" type="ORF">O9Z63_11760</name>
</gene>
<evidence type="ECO:0000256" key="1">
    <source>
        <dbReference type="SAM" id="SignalP"/>
    </source>
</evidence>
<feature type="signal peptide" evidence="1">
    <location>
        <begin position="1"/>
        <end position="19"/>
    </location>
</feature>
<sequence length="180" mass="19537">MKFSLLLTPIVIATLSGCAALGSKSNFNASVPITGITDVALTTSSVSLPTGVSAQQADSVFVKELATKLATATGWRVTYIGEAEAVLKNANEFFQNSRYQAIVHAELMLKSYGTLRGTPRYNAWTRLQIFKIPEKQLIGESHFNTLIGKSYALHPELTLAIQDGTTGLVAPWQKRTHPTQ</sequence>